<keyword evidence="2" id="KW-1185">Reference proteome</keyword>
<comment type="caution">
    <text evidence="1">The sequence shown here is derived from an EMBL/GenBank/DDBJ whole genome shotgun (WGS) entry which is preliminary data.</text>
</comment>
<dbReference type="EMBL" id="CM042064">
    <property type="protein sequence ID" value="KAI3665876.1"/>
    <property type="molecule type" value="Genomic_DNA"/>
</dbReference>
<reference evidence="1 2" key="2">
    <citation type="journal article" date="2022" name="Mol. Ecol. Resour.">
        <title>The genomes of chicory, endive, great burdock and yacon provide insights into Asteraceae paleo-polyploidization history and plant inulin production.</title>
        <authorList>
            <person name="Fan W."/>
            <person name="Wang S."/>
            <person name="Wang H."/>
            <person name="Wang A."/>
            <person name="Jiang F."/>
            <person name="Liu H."/>
            <person name="Zhao H."/>
            <person name="Xu D."/>
            <person name="Zhang Y."/>
        </authorList>
    </citation>
    <scope>NUCLEOTIDE SEQUENCE [LARGE SCALE GENOMIC DNA]</scope>
    <source>
        <strain evidence="2">cv. Niubang</strain>
    </source>
</reference>
<evidence type="ECO:0000313" key="1">
    <source>
        <dbReference type="EMBL" id="KAI3665876.1"/>
    </source>
</evidence>
<protein>
    <submittedName>
        <fullName evidence="1">Uncharacterized protein</fullName>
    </submittedName>
</protein>
<name>A0ACB8XH18_ARCLA</name>
<evidence type="ECO:0000313" key="2">
    <source>
        <dbReference type="Proteomes" id="UP001055879"/>
    </source>
</evidence>
<dbReference type="Proteomes" id="UP001055879">
    <property type="component" value="Linkage Group LG18"/>
</dbReference>
<gene>
    <name evidence="1" type="ORF">L6452_44511</name>
</gene>
<accession>A0ACB8XH18</accession>
<proteinExistence type="predicted"/>
<reference evidence="2" key="1">
    <citation type="journal article" date="2022" name="Mol. Ecol. Resour.">
        <title>The genomes of chicory, endive, great burdock and yacon provide insights into Asteraceae palaeo-polyploidization history and plant inulin production.</title>
        <authorList>
            <person name="Fan W."/>
            <person name="Wang S."/>
            <person name="Wang H."/>
            <person name="Wang A."/>
            <person name="Jiang F."/>
            <person name="Liu H."/>
            <person name="Zhao H."/>
            <person name="Xu D."/>
            <person name="Zhang Y."/>
        </authorList>
    </citation>
    <scope>NUCLEOTIDE SEQUENCE [LARGE SCALE GENOMIC DNA]</scope>
    <source>
        <strain evidence="2">cv. Niubang</strain>
    </source>
</reference>
<sequence>MALAISCTRVAFLQEISLEKLIIYIVDEQCKDSWISYEVGPDEKTQKYVSRRLVPPQSLIYDLSRSRLLKSQLQSNRNLSITQVSTQSQISLSVYSGNEEEEVKRLSVGHSVSVCVCRSPLSTALQQSSDPLRDNYIGQCGSDVFVTDGFNSWNKTERLGIHVGDVNSFHNRALKKSEDLMRQDRSIAVAFHNQTEMEKNEHRVQLDASITACRFVLKNALPFRNC</sequence>
<organism evidence="1 2">
    <name type="scientific">Arctium lappa</name>
    <name type="common">Greater burdock</name>
    <name type="synonym">Lappa major</name>
    <dbReference type="NCBI Taxonomy" id="4217"/>
    <lineage>
        <taxon>Eukaryota</taxon>
        <taxon>Viridiplantae</taxon>
        <taxon>Streptophyta</taxon>
        <taxon>Embryophyta</taxon>
        <taxon>Tracheophyta</taxon>
        <taxon>Spermatophyta</taxon>
        <taxon>Magnoliopsida</taxon>
        <taxon>eudicotyledons</taxon>
        <taxon>Gunneridae</taxon>
        <taxon>Pentapetalae</taxon>
        <taxon>asterids</taxon>
        <taxon>campanulids</taxon>
        <taxon>Asterales</taxon>
        <taxon>Asteraceae</taxon>
        <taxon>Carduoideae</taxon>
        <taxon>Cardueae</taxon>
        <taxon>Arctiinae</taxon>
        <taxon>Arctium</taxon>
    </lineage>
</organism>